<feature type="domain" description="Core-binding (CB)" evidence="6">
    <location>
        <begin position="1"/>
        <end position="84"/>
    </location>
</feature>
<keyword evidence="2 4" id="KW-0238">DNA-binding</keyword>
<dbReference type="InterPro" id="IPR002104">
    <property type="entry name" value="Integrase_catalytic"/>
</dbReference>
<keyword evidence="1" id="KW-0229">DNA integration</keyword>
<dbReference type="InterPro" id="IPR010998">
    <property type="entry name" value="Integrase_recombinase_N"/>
</dbReference>
<dbReference type="PROSITE" id="PS51900">
    <property type="entry name" value="CB"/>
    <property type="match status" value="1"/>
</dbReference>
<dbReference type="AlphaFoldDB" id="A0AAU9VJB2"/>
<proteinExistence type="predicted"/>
<evidence type="ECO:0000256" key="3">
    <source>
        <dbReference type="ARBA" id="ARBA00023172"/>
    </source>
</evidence>
<evidence type="ECO:0000256" key="4">
    <source>
        <dbReference type="PROSITE-ProRule" id="PRU01248"/>
    </source>
</evidence>
<dbReference type="SUPFAM" id="SSF56349">
    <property type="entry name" value="DNA breaking-rejoining enzymes"/>
    <property type="match status" value="1"/>
</dbReference>
<sequence length="304" mass="34986">MKTKANDFIHYLQFIDPKAALTVTSYRNDLKHYIDYLEHESISSLQSVDAEVIRKYIDDIKNDYAASTIQHKVVVIRQFHQYLLNSGQLQHDPTAFVSLKNKGTRLPTVVSDDTIRKLFSFERVTGKDYLDFAILLLLYRCGLRVSECVHLEFSQVYLEQKWLRILGKGNKERMIPLSADAIEGLSEYINNIRPQWLILPTEQVFINAKGKGISRQYIDSMIKSRCKEMGISTPISAHTLRHSFATAILDTGVDLRIIQELLGHQDISTTQIYTHVNKKTLKREYDQFLKGGFSNQGGNRDEEI</sequence>
<dbReference type="InterPro" id="IPR044068">
    <property type="entry name" value="CB"/>
</dbReference>
<dbReference type="RefSeq" id="WP_254006496.1">
    <property type="nucleotide sequence ID" value="NZ_OW659477.1"/>
</dbReference>
<name>A0AAU9VJB2_9FIRM</name>
<dbReference type="EMBL" id="OW659496">
    <property type="protein sequence ID" value="CAH2762497.1"/>
    <property type="molecule type" value="Genomic_DNA"/>
</dbReference>
<dbReference type="GO" id="GO:0003677">
    <property type="term" value="F:DNA binding"/>
    <property type="evidence" value="ECO:0007669"/>
    <property type="project" value="UniProtKB-UniRule"/>
</dbReference>
<accession>A0AAU9VJB2</accession>
<dbReference type="EMBL" id="OW659477">
    <property type="protein sequence ID" value="CAH2762520.1"/>
    <property type="molecule type" value="Genomic_DNA"/>
</dbReference>
<evidence type="ECO:0000256" key="1">
    <source>
        <dbReference type="ARBA" id="ARBA00022908"/>
    </source>
</evidence>
<evidence type="ECO:0000313" key="10">
    <source>
        <dbReference type="Proteomes" id="UP001154111"/>
    </source>
</evidence>
<dbReference type="InterPro" id="IPR011010">
    <property type="entry name" value="DNA_brk_join_enz"/>
</dbReference>
<dbReference type="GO" id="GO:0015074">
    <property type="term" value="P:DNA integration"/>
    <property type="evidence" value="ECO:0007669"/>
    <property type="project" value="UniProtKB-KW"/>
</dbReference>
<dbReference type="InterPro" id="IPR050090">
    <property type="entry name" value="Tyrosine_recombinase_XerCD"/>
</dbReference>
<keyword evidence="3" id="KW-0233">DNA recombination</keyword>
<evidence type="ECO:0000313" key="9">
    <source>
        <dbReference type="Proteomes" id="UP001154095"/>
    </source>
</evidence>
<dbReference type="GO" id="GO:0006310">
    <property type="term" value="P:DNA recombination"/>
    <property type="evidence" value="ECO:0007669"/>
    <property type="project" value="UniProtKB-KW"/>
</dbReference>
<dbReference type="InterPro" id="IPR004107">
    <property type="entry name" value="Integrase_SAM-like_N"/>
</dbReference>
<feature type="domain" description="Tyr recombinase" evidence="5">
    <location>
        <begin position="105"/>
        <end position="286"/>
    </location>
</feature>
<dbReference type="PANTHER" id="PTHR30349:SF81">
    <property type="entry name" value="TYROSINE RECOMBINASE XERC"/>
    <property type="match status" value="1"/>
</dbReference>
<organism evidence="8 10">
    <name type="scientific">Erysipelothrix amsterdamensis</name>
    <dbReference type="NCBI Taxonomy" id="2929157"/>
    <lineage>
        <taxon>Bacteria</taxon>
        <taxon>Bacillati</taxon>
        <taxon>Bacillota</taxon>
        <taxon>Erysipelotrichia</taxon>
        <taxon>Erysipelotrichales</taxon>
        <taxon>Erysipelotrichaceae</taxon>
        <taxon>Erysipelothrix</taxon>
    </lineage>
</organism>
<dbReference type="Proteomes" id="UP001154095">
    <property type="component" value="Chromosome"/>
</dbReference>
<evidence type="ECO:0000313" key="7">
    <source>
        <dbReference type="EMBL" id="CAH2762497.1"/>
    </source>
</evidence>
<evidence type="ECO:0000259" key="6">
    <source>
        <dbReference type="PROSITE" id="PS51900"/>
    </source>
</evidence>
<evidence type="ECO:0000259" key="5">
    <source>
        <dbReference type="PROSITE" id="PS51898"/>
    </source>
</evidence>
<dbReference type="Gene3D" id="1.10.443.10">
    <property type="entry name" value="Intergrase catalytic core"/>
    <property type="match status" value="1"/>
</dbReference>
<protein>
    <submittedName>
        <fullName evidence="8">Tyrosine-type recombinase/integrase</fullName>
    </submittedName>
</protein>
<dbReference type="Proteomes" id="UP001154111">
    <property type="component" value="Chromosome"/>
</dbReference>
<reference evidence="8" key="1">
    <citation type="submission" date="2022-04" db="EMBL/GenBank/DDBJ databases">
        <authorList>
            <person name="Forde T."/>
        </authorList>
    </citation>
    <scope>NUCLEOTIDE SEQUENCE</scope>
    <source>
        <strain evidence="8">A18Y016a</strain>
        <strain evidence="7">A18Y020d</strain>
    </source>
</reference>
<dbReference type="Gene3D" id="1.10.150.130">
    <property type="match status" value="1"/>
</dbReference>
<dbReference type="PROSITE" id="PS51898">
    <property type="entry name" value="TYR_RECOMBINASE"/>
    <property type="match status" value="1"/>
</dbReference>
<evidence type="ECO:0000256" key="2">
    <source>
        <dbReference type="ARBA" id="ARBA00023125"/>
    </source>
</evidence>
<dbReference type="Pfam" id="PF02899">
    <property type="entry name" value="Phage_int_SAM_1"/>
    <property type="match status" value="1"/>
</dbReference>
<dbReference type="Pfam" id="PF00589">
    <property type="entry name" value="Phage_integrase"/>
    <property type="match status" value="1"/>
</dbReference>
<gene>
    <name evidence="8" type="primary">xerD_3</name>
    <name evidence="8" type="ORF">ERYAMS2_01246</name>
    <name evidence="7" type="ORF">ERYAMS_00952</name>
</gene>
<dbReference type="PANTHER" id="PTHR30349">
    <property type="entry name" value="PHAGE INTEGRASE-RELATED"/>
    <property type="match status" value="1"/>
</dbReference>
<evidence type="ECO:0000313" key="8">
    <source>
        <dbReference type="EMBL" id="CAH2762520.1"/>
    </source>
</evidence>
<dbReference type="InterPro" id="IPR013762">
    <property type="entry name" value="Integrase-like_cat_sf"/>
</dbReference>
<keyword evidence="9" id="KW-1185">Reference proteome</keyword>